<evidence type="ECO:0000256" key="3">
    <source>
        <dbReference type="ARBA" id="ARBA00022989"/>
    </source>
</evidence>
<accession>A0A8J7US73</accession>
<sequence>MEESGHNIIRWVVSKLPEQLQVTHIETLAGIILLALIVLFLHLIVRRWLIRLLNKLGEKANHPWYDALLKNRVPQRGLFILPLLIFYIGFDWVSDLPEEWLDFFTRIINSMMVLVFARTIDAFLSTVHSIHITQPGSNRRPIKSYIQLGKVLVYLVAAILIIAQLAGLSPWFFLSGIGAITAILMLIFRDTLLSLVASVQLTNNDLIRVGDWIEMEQFGADGNVIDIALNNVRVQNWDKTFAVIPTHKFLEHSFRNWRGMQESGGRRMMRSLLIDIESVRFLTLSEVERLKESYLLKDYIEKKLDEVGRYNQKFLTKPGIVTNGRWLTNVGTFRAYAFEYLKHHPRTNKELFTLVRQLEPTAQGLPIQLYAFADSTQWANYEHIQADIFDHMLAILPEFGLRHYQQPSGKNIDRFINSTGMRRE</sequence>
<dbReference type="Gene3D" id="2.30.30.60">
    <property type="match status" value="1"/>
</dbReference>
<dbReference type="SUPFAM" id="SSF50182">
    <property type="entry name" value="Sm-like ribonucleoproteins"/>
    <property type="match status" value="1"/>
</dbReference>
<keyword evidence="3 5" id="KW-1133">Transmembrane helix</keyword>
<protein>
    <submittedName>
        <fullName evidence="7">Mechanosensitive ion channel family protein</fullName>
    </submittedName>
</protein>
<evidence type="ECO:0000256" key="4">
    <source>
        <dbReference type="ARBA" id="ARBA00023136"/>
    </source>
</evidence>
<organism evidence="7 8">
    <name type="scientific">Natronogracilivirga saccharolytica</name>
    <dbReference type="NCBI Taxonomy" id="2812953"/>
    <lineage>
        <taxon>Bacteria</taxon>
        <taxon>Pseudomonadati</taxon>
        <taxon>Balneolota</taxon>
        <taxon>Balneolia</taxon>
        <taxon>Balneolales</taxon>
        <taxon>Cyclonatronaceae</taxon>
        <taxon>Natronogracilivirga</taxon>
    </lineage>
</organism>
<evidence type="ECO:0000259" key="6">
    <source>
        <dbReference type="Pfam" id="PF00924"/>
    </source>
</evidence>
<comment type="subcellular location">
    <subcellularLocation>
        <location evidence="1">Membrane</location>
    </subcellularLocation>
</comment>
<feature type="transmembrane region" description="Helical" evidence="5">
    <location>
        <begin position="27"/>
        <end position="45"/>
    </location>
</feature>
<evidence type="ECO:0000313" key="7">
    <source>
        <dbReference type="EMBL" id="MBP3191271.1"/>
    </source>
</evidence>
<dbReference type="InterPro" id="IPR023408">
    <property type="entry name" value="MscS_beta-dom_sf"/>
</dbReference>
<keyword evidence="8" id="KW-1185">Reference proteome</keyword>
<dbReference type="RefSeq" id="WP_246481595.1">
    <property type="nucleotide sequence ID" value="NZ_JAFIDN010000001.1"/>
</dbReference>
<dbReference type="GO" id="GO:0071470">
    <property type="term" value="P:cellular response to osmotic stress"/>
    <property type="evidence" value="ECO:0007669"/>
    <property type="project" value="InterPro"/>
</dbReference>
<reference evidence="7" key="1">
    <citation type="submission" date="2021-02" db="EMBL/GenBank/DDBJ databases">
        <title>Natronogracilivirga saccharolytica gen. nov. sp. nov. a new anaerobic, haloalkiliphilic carbohydrate-fermenting bacterium from soda lake and proposing of Cyclonatronumiaceae fam. nov. in the phylum Balneolaeota.</title>
        <authorList>
            <person name="Zhilina T.N."/>
            <person name="Sorokin D.Y."/>
            <person name="Zavarzina D.G."/>
            <person name="Toshchakov S.V."/>
            <person name="Kublanov I.V."/>
        </authorList>
    </citation>
    <scope>NUCLEOTIDE SEQUENCE</scope>
    <source>
        <strain evidence="7">Z-1702</strain>
    </source>
</reference>
<proteinExistence type="predicted"/>
<dbReference type="Proteomes" id="UP000673975">
    <property type="component" value="Unassembled WGS sequence"/>
</dbReference>
<feature type="transmembrane region" description="Helical" evidence="5">
    <location>
        <begin position="77"/>
        <end position="94"/>
    </location>
</feature>
<dbReference type="GO" id="GO:0005886">
    <property type="term" value="C:plasma membrane"/>
    <property type="evidence" value="ECO:0007669"/>
    <property type="project" value="TreeGrafter"/>
</dbReference>
<dbReference type="AlphaFoldDB" id="A0A8J7US73"/>
<dbReference type="PANTHER" id="PTHR30414">
    <property type="entry name" value="MINICONDUCTANCE MECHANOSENSITIVE CHANNEL YBDG"/>
    <property type="match status" value="1"/>
</dbReference>
<gene>
    <name evidence="7" type="ORF">NATSA_01205</name>
</gene>
<dbReference type="Pfam" id="PF00924">
    <property type="entry name" value="MS_channel_2nd"/>
    <property type="match status" value="1"/>
</dbReference>
<keyword evidence="2 5" id="KW-0812">Transmembrane</keyword>
<comment type="caution">
    <text evidence="7">The sequence shown here is derived from an EMBL/GenBank/DDBJ whole genome shotgun (WGS) entry which is preliminary data.</text>
</comment>
<evidence type="ECO:0000256" key="5">
    <source>
        <dbReference type="SAM" id="Phobius"/>
    </source>
</evidence>
<evidence type="ECO:0000256" key="2">
    <source>
        <dbReference type="ARBA" id="ARBA00022692"/>
    </source>
</evidence>
<dbReference type="InterPro" id="IPR006685">
    <property type="entry name" value="MscS_channel_2nd"/>
</dbReference>
<feature type="transmembrane region" description="Helical" evidence="5">
    <location>
        <begin position="106"/>
        <end position="124"/>
    </location>
</feature>
<dbReference type="PANTHER" id="PTHR30414:SF0">
    <property type="entry name" value="MINICONDUCTANCE MECHANOSENSITIVE CHANNEL YBDG"/>
    <property type="match status" value="1"/>
</dbReference>
<evidence type="ECO:0000256" key="1">
    <source>
        <dbReference type="ARBA" id="ARBA00004370"/>
    </source>
</evidence>
<dbReference type="GO" id="GO:0008381">
    <property type="term" value="F:mechanosensitive monoatomic ion channel activity"/>
    <property type="evidence" value="ECO:0007669"/>
    <property type="project" value="InterPro"/>
</dbReference>
<dbReference type="EMBL" id="JAFIDN010000001">
    <property type="protein sequence ID" value="MBP3191271.1"/>
    <property type="molecule type" value="Genomic_DNA"/>
</dbReference>
<evidence type="ECO:0000313" key="8">
    <source>
        <dbReference type="Proteomes" id="UP000673975"/>
    </source>
</evidence>
<keyword evidence="4 5" id="KW-0472">Membrane</keyword>
<name>A0A8J7US73_9BACT</name>
<feature type="transmembrane region" description="Helical" evidence="5">
    <location>
        <begin position="171"/>
        <end position="188"/>
    </location>
</feature>
<dbReference type="InterPro" id="IPR030192">
    <property type="entry name" value="YbdG"/>
</dbReference>
<feature type="transmembrane region" description="Helical" evidence="5">
    <location>
        <begin position="145"/>
        <end position="165"/>
    </location>
</feature>
<dbReference type="InterPro" id="IPR010920">
    <property type="entry name" value="LSM_dom_sf"/>
</dbReference>
<feature type="domain" description="Mechanosensitive ion channel MscS" evidence="6">
    <location>
        <begin position="190"/>
        <end position="258"/>
    </location>
</feature>